<name>A0ABY3QTH6_9BRAD</name>
<gene>
    <name evidence="1" type="ORF">BjapCC829_10785</name>
</gene>
<dbReference type="RefSeq" id="WP_231144360.1">
    <property type="nucleotide sequence ID" value="NZ_CP088100.1"/>
</dbReference>
<keyword evidence="2" id="KW-1185">Reference proteome</keyword>
<evidence type="ECO:0000313" key="1">
    <source>
        <dbReference type="EMBL" id="UFW88948.1"/>
    </source>
</evidence>
<dbReference type="EMBL" id="CP088100">
    <property type="protein sequence ID" value="UFW88948.1"/>
    <property type="molecule type" value="Genomic_DNA"/>
</dbReference>
<proteinExistence type="predicted"/>
<organism evidence="1 2">
    <name type="scientific">Bradyrhizobium barranii</name>
    <dbReference type="NCBI Taxonomy" id="2992140"/>
    <lineage>
        <taxon>Bacteria</taxon>
        <taxon>Pseudomonadati</taxon>
        <taxon>Pseudomonadota</taxon>
        <taxon>Alphaproteobacteria</taxon>
        <taxon>Hyphomicrobiales</taxon>
        <taxon>Nitrobacteraceae</taxon>
        <taxon>Bradyrhizobium</taxon>
    </lineage>
</organism>
<protein>
    <submittedName>
        <fullName evidence="1">Uncharacterized protein</fullName>
    </submittedName>
</protein>
<accession>A0ABY3QTH6</accession>
<sequence>MTDREIQKAIRERLTVPLWPHAGRALNLKRGATYAAAAAGKIPTLDVSRKKDVPCSWLRNKLGLKQPT</sequence>
<dbReference type="Proteomes" id="UP001430990">
    <property type="component" value="Chromosome"/>
</dbReference>
<evidence type="ECO:0000313" key="2">
    <source>
        <dbReference type="Proteomes" id="UP001430990"/>
    </source>
</evidence>
<reference evidence="1" key="1">
    <citation type="submission" date="2021-11" db="EMBL/GenBank/DDBJ databases">
        <title>Australian commercial rhizobial inoculants.</title>
        <authorList>
            <person name="Kohlmeier M.G."/>
            <person name="O'Hara G.W."/>
            <person name="Colombi E."/>
            <person name="Ramsay J.P."/>
            <person name="Terpolilli J."/>
        </authorList>
    </citation>
    <scope>NUCLEOTIDE SEQUENCE</scope>
    <source>
        <strain evidence="1">CC829</strain>
    </source>
</reference>